<dbReference type="STRING" id="500610.SAMN02799615_00887"/>
<reference evidence="3" key="1">
    <citation type="submission" date="2016-10" db="EMBL/GenBank/DDBJ databases">
        <authorList>
            <person name="Varghese N."/>
            <person name="Submissions S."/>
        </authorList>
    </citation>
    <scope>NUCLEOTIDE SEQUENCE [LARGE SCALE GENOMIC DNA]</scope>
    <source>
        <strain evidence="3">UNC178MFTsu3.1</strain>
    </source>
</reference>
<dbReference type="EMBL" id="FONH01000002">
    <property type="protein sequence ID" value="SFE37657.1"/>
    <property type="molecule type" value="Genomic_DNA"/>
</dbReference>
<feature type="chain" id="PRO_5011504039" evidence="1">
    <location>
        <begin position="27"/>
        <end position="154"/>
    </location>
</feature>
<dbReference type="Proteomes" id="UP000199477">
    <property type="component" value="Unassembled WGS sequence"/>
</dbReference>
<organism evidence="2 3">
    <name type="scientific">Dyella marensis</name>
    <dbReference type="NCBI Taxonomy" id="500610"/>
    <lineage>
        <taxon>Bacteria</taxon>
        <taxon>Pseudomonadati</taxon>
        <taxon>Pseudomonadota</taxon>
        <taxon>Gammaproteobacteria</taxon>
        <taxon>Lysobacterales</taxon>
        <taxon>Rhodanobacteraceae</taxon>
        <taxon>Dyella</taxon>
    </lineage>
</organism>
<evidence type="ECO:0000313" key="2">
    <source>
        <dbReference type="EMBL" id="SFE37657.1"/>
    </source>
</evidence>
<dbReference type="AlphaFoldDB" id="A0A1I2A1L1"/>
<keyword evidence="3" id="KW-1185">Reference proteome</keyword>
<sequence>MYMKYKRIAAVVAAVYFVAGLFTIEAADAPSLGSNWPNSADVSRSAYHHVYRWQRQGVTYIQVNSASGQPELAFAYTATGSLLLPVGDPDKVHIDLSSTTAPLGGQSIFDDGMVSVVQGATGFNVIASPTNSSQLRAMDESTCNGDPIECSRVN</sequence>
<keyword evidence="1" id="KW-0732">Signal</keyword>
<evidence type="ECO:0000313" key="3">
    <source>
        <dbReference type="Proteomes" id="UP000199477"/>
    </source>
</evidence>
<gene>
    <name evidence="2" type="ORF">SAMN02799615_00887</name>
</gene>
<name>A0A1I2A1L1_9GAMM</name>
<accession>A0A1I2A1L1</accession>
<feature type="signal peptide" evidence="1">
    <location>
        <begin position="1"/>
        <end position="26"/>
    </location>
</feature>
<protein>
    <submittedName>
        <fullName evidence="2">Uncharacterized protein</fullName>
    </submittedName>
</protein>
<evidence type="ECO:0000256" key="1">
    <source>
        <dbReference type="SAM" id="SignalP"/>
    </source>
</evidence>
<proteinExistence type="predicted"/>